<protein>
    <recommendedName>
        <fullName evidence="11">TonB C-terminal domain-containing protein</fullName>
    </recommendedName>
</protein>
<dbReference type="NCBIfam" id="TIGR01352">
    <property type="entry name" value="tonB_Cterm"/>
    <property type="match status" value="1"/>
</dbReference>
<keyword evidence="4" id="KW-1003">Cell membrane</keyword>
<comment type="subcellular location">
    <subcellularLocation>
        <location evidence="1">Cell inner membrane</location>
        <topology evidence="1">Single-pass membrane protein</topology>
        <orientation evidence="1">Periplasmic side</orientation>
    </subcellularLocation>
</comment>
<evidence type="ECO:0000256" key="8">
    <source>
        <dbReference type="ARBA" id="ARBA00022989"/>
    </source>
</evidence>
<evidence type="ECO:0000256" key="3">
    <source>
        <dbReference type="ARBA" id="ARBA00022448"/>
    </source>
</evidence>
<dbReference type="GO" id="GO:0005886">
    <property type="term" value="C:plasma membrane"/>
    <property type="evidence" value="ECO:0007669"/>
    <property type="project" value="UniProtKB-SubCell"/>
</dbReference>
<dbReference type="GO" id="GO:0055085">
    <property type="term" value="P:transmembrane transport"/>
    <property type="evidence" value="ECO:0007669"/>
    <property type="project" value="InterPro"/>
</dbReference>
<dbReference type="Proteomes" id="UP000233293">
    <property type="component" value="Unassembled WGS sequence"/>
</dbReference>
<feature type="region of interest" description="Disordered" evidence="10">
    <location>
        <begin position="52"/>
        <end position="132"/>
    </location>
</feature>
<keyword evidence="7" id="KW-0653">Protein transport</keyword>
<dbReference type="AlphaFoldDB" id="A0A2N3PPX4"/>
<evidence type="ECO:0000256" key="2">
    <source>
        <dbReference type="ARBA" id="ARBA00006555"/>
    </source>
</evidence>
<dbReference type="GO" id="GO:0015031">
    <property type="term" value="P:protein transport"/>
    <property type="evidence" value="ECO:0007669"/>
    <property type="project" value="UniProtKB-KW"/>
</dbReference>
<evidence type="ECO:0000256" key="4">
    <source>
        <dbReference type="ARBA" id="ARBA00022475"/>
    </source>
</evidence>
<keyword evidence="5" id="KW-0997">Cell inner membrane</keyword>
<gene>
    <name evidence="12" type="ORF">CWS72_21865</name>
</gene>
<dbReference type="Gene3D" id="3.30.1150.10">
    <property type="match status" value="1"/>
</dbReference>
<keyword evidence="6" id="KW-0812">Transmembrane</keyword>
<accession>A0A2N3PPX4</accession>
<feature type="domain" description="TonB C-terminal" evidence="11">
    <location>
        <begin position="137"/>
        <end position="226"/>
    </location>
</feature>
<evidence type="ECO:0000256" key="10">
    <source>
        <dbReference type="SAM" id="MobiDB-lite"/>
    </source>
</evidence>
<dbReference type="EMBL" id="PIUM01000032">
    <property type="protein sequence ID" value="PKU22450.1"/>
    <property type="molecule type" value="Genomic_DNA"/>
</dbReference>
<dbReference type="InterPro" id="IPR037682">
    <property type="entry name" value="TonB_C"/>
</dbReference>
<dbReference type="SUPFAM" id="SSF74653">
    <property type="entry name" value="TolA/TonB C-terminal domain"/>
    <property type="match status" value="1"/>
</dbReference>
<evidence type="ECO:0000256" key="7">
    <source>
        <dbReference type="ARBA" id="ARBA00022927"/>
    </source>
</evidence>
<reference evidence="13" key="1">
    <citation type="submission" date="2017-12" db="EMBL/GenBank/DDBJ databases">
        <title>Draft genome sequence of Telmatospirillum siberiense 26-4b1T, an acidotolerant peatland alphaproteobacterium potentially involved in sulfur cycling.</title>
        <authorList>
            <person name="Hausmann B."/>
            <person name="Pjevac P."/>
            <person name="Schreck K."/>
            <person name="Herbold C.W."/>
            <person name="Daims H."/>
            <person name="Wagner M."/>
            <person name="Pester M."/>
            <person name="Loy A."/>
        </authorList>
    </citation>
    <scope>NUCLEOTIDE SEQUENCE [LARGE SCALE GENOMIC DNA]</scope>
    <source>
        <strain evidence="13">26-4b1</strain>
    </source>
</reference>
<feature type="compositionally biased region" description="Polar residues" evidence="10">
    <location>
        <begin position="114"/>
        <end position="125"/>
    </location>
</feature>
<keyword evidence="3" id="KW-0813">Transport</keyword>
<feature type="compositionally biased region" description="Basic and acidic residues" evidence="10">
    <location>
        <begin position="72"/>
        <end position="100"/>
    </location>
</feature>
<organism evidence="12 13">
    <name type="scientific">Telmatospirillum siberiense</name>
    <dbReference type="NCBI Taxonomy" id="382514"/>
    <lineage>
        <taxon>Bacteria</taxon>
        <taxon>Pseudomonadati</taxon>
        <taxon>Pseudomonadota</taxon>
        <taxon>Alphaproteobacteria</taxon>
        <taxon>Rhodospirillales</taxon>
        <taxon>Rhodospirillaceae</taxon>
        <taxon>Telmatospirillum</taxon>
    </lineage>
</organism>
<evidence type="ECO:0000256" key="9">
    <source>
        <dbReference type="ARBA" id="ARBA00023136"/>
    </source>
</evidence>
<keyword evidence="9" id="KW-0472">Membrane</keyword>
<dbReference type="Pfam" id="PF03544">
    <property type="entry name" value="TonB_C"/>
    <property type="match status" value="1"/>
</dbReference>
<dbReference type="InterPro" id="IPR051045">
    <property type="entry name" value="TonB-dependent_transducer"/>
</dbReference>
<sequence length="226" mass="25248">MRRRFTLWQGLVASILIHAGFVLPFVVTLPLLQPKKSHTLVVELQGMISNRQVEQKKAMEQQQPQPMSPPPVERREVPKPEEKKVVKRERPARPVAEKPVAEPLPLPPVPNAGDVSQAQQMQQTVRPADNSEDAFKGYLRDLKRKLQNNLIYPDTAKLSGLRGIAVIGFAVMEDGDIREESLRIIKSSGFPELDRNALATARSSAPFERPPKEITVAVAVAFEVKN</sequence>
<dbReference type="RefSeq" id="WP_101252774.1">
    <property type="nucleotide sequence ID" value="NZ_PIUM01000032.1"/>
</dbReference>
<keyword evidence="8" id="KW-1133">Transmembrane helix</keyword>
<evidence type="ECO:0000256" key="6">
    <source>
        <dbReference type="ARBA" id="ARBA00022692"/>
    </source>
</evidence>
<dbReference type="InterPro" id="IPR006260">
    <property type="entry name" value="TonB/TolA_C"/>
</dbReference>
<proteinExistence type="inferred from homology"/>
<evidence type="ECO:0000313" key="13">
    <source>
        <dbReference type="Proteomes" id="UP000233293"/>
    </source>
</evidence>
<comment type="similarity">
    <text evidence="2">Belongs to the TonB family.</text>
</comment>
<evidence type="ECO:0000259" key="11">
    <source>
        <dbReference type="PROSITE" id="PS52015"/>
    </source>
</evidence>
<evidence type="ECO:0000256" key="5">
    <source>
        <dbReference type="ARBA" id="ARBA00022519"/>
    </source>
</evidence>
<dbReference type="PROSITE" id="PS52015">
    <property type="entry name" value="TONB_CTD"/>
    <property type="match status" value="1"/>
</dbReference>
<evidence type="ECO:0000313" key="12">
    <source>
        <dbReference type="EMBL" id="PKU22450.1"/>
    </source>
</evidence>
<dbReference type="PANTHER" id="PTHR33446">
    <property type="entry name" value="PROTEIN TONB-RELATED"/>
    <property type="match status" value="1"/>
</dbReference>
<dbReference type="OrthoDB" id="8265014at2"/>
<keyword evidence="13" id="KW-1185">Reference proteome</keyword>
<name>A0A2N3PPX4_9PROT</name>
<comment type="caution">
    <text evidence="12">The sequence shown here is derived from an EMBL/GenBank/DDBJ whole genome shotgun (WGS) entry which is preliminary data.</text>
</comment>
<evidence type="ECO:0000256" key="1">
    <source>
        <dbReference type="ARBA" id="ARBA00004383"/>
    </source>
</evidence>